<reference evidence="1 2" key="1">
    <citation type="journal article" date="2023" name="ACS Omega">
        <title>Identification of the Neoaspergillic Acid Biosynthesis Gene Cluster by Establishing an In Vitro CRISPR-Ribonucleoprotein Genetic System in Aspergillus melleus.</title>
        <authorList>
            <person name="Yuan B."/>
            <person name="Grau M.F."/>
            <person name="Murata R.M."/>
            <person name="Torok T."/>
            <person name="Venkateswaran K."/>
            <person name="Stajich J.E."/>
            <person name="Wang C.C.C."/>
        </authorList>
    </citation>
    <scope>NUCLEOTIDE SEQUENCE [LARGE SCALE GENOMIC DNA]</scope>
    <source>
        <strain evidence="1 2">IMV 1140</strain>
    </source>
</reference>
<protein>
    <submittedName>
        <fullName evidence="1">Uncharacterized protein</fullName>
    </submittedName>
</protein>
<sequence>MSVPTPVRYNLEDWTNAGDLQDARSGTNPAADGQAKDIRTSVDPLDLTALCGVLAIFASTHQSFITAHILIFLGYEFDRFDGMIARWRNETSEMGKQLDSFSDLVSFVLAPAFMLYSLGLRTPADQAILTFVLCGVARLARFNAVSHLTPRDAQGKPLYHEGLPTAYAALIMSTAVAVAQWLSWTQKVILSVYFPGMRDEVHTATVLVAVLGAGMDKKLYIERSLRAVRLTSPSDLNKIQQLDVNLQTGCENLIVIYGGSFSPPHKGHLDVLLSGLRPELGAAAVLVLPSEDFHLRHKLASSQPNFFLSRARRADLPDAISDIPKTRVWVWSSTWYPLKPFMETVVRLTQADGFEVASTHLREAVI</sequence>
<evidence type="ECO:0000313" key="1">
    <source>
        <dbReference type="EMBL" id="KAK1149555.1"/>
    </source>
</evidence>
<comment type="caution">
    <text evidence="1">The sequence shown here is derived from an EMBL/GenBank/DDBJ whole genome shotgun (WGS) entry which is preliminary data.</text>
</comment>
<dbReference type="EMBL" id="JAOPJF010000003">
    <property type="protein sequence ID" value="KAK1149555.1"/>
    <property type="molecule type" value="Genomic_DNA"/>
</dbReference>
<gene>
    <name evidence="1" type="ORF">N8T08_005104</name>
</gene>
<keyword evidence="2" id="KW-1185">Reference proteome</keyword>
<dbReference type="Proteomes" id="UP001177260">
    <property type="component" value="Unassembled WGS sequence"/>
</dbReference>
<proteinExistence type="predicted"/>
<organism evidence="1 2">
    <name type="scientific">Aspergillus melleus</name>
    <dbReference type="NCBI Taxonomy" id="138277"/>
    <lineage>
        <taxon>Eukaryota</taxon>
        <taxon>Fungi</taxon>
        <taxon>Dikarya</taxon>
        <taxon>Ascomycota</taxon>
        <taxon>Pezizomycotina</taxon>
        <taxon>Eurotiomycetes</taxon>
        <taxon>Eurotiomycetidae</taxon>
        <taxon>Eurotiales</taxon>
        <taxon>Aspergillaceae</taxon>
        <taxon>Aspergillus</taxon>
        <taxon>Aspergillus subgen. Circumdati</taxon>
    </lineage>
</organism>
<evidence type="ECO:0000313" key="2">
    <source>
        <dbReference type="Proteomes" id="UP001177260"/>
    </source>
</evidence>
<accession>A0ACC3BGJ2</accession>
<name>A0ACC3BGJ2_9EURO</name>